<feature type="compositionally biased region" description="Low complexity" evidence="1">
    <location>
        <begin position="250"/>
        <end position="267"/>
    </location>
</feature>
<feature type="region of interest" description="Disordered" evidence="1">
    <location>
        <begin position="1"/>
        <end position="52"/>
    </location>
</feature>
<gene>
    <name evidence="2" type="ORF">Ato02nite_005250</name>
</gene>
<comment type="caution">
    <text evidence="2">The sequence shown here is derived from an EMBL/GenBank/DDBJ whole genome shotgun (WGS) entry which is preliminary data.</text>
</comment>
<organism evidence="2 3">
    <name type="scientific">Paractinoplanes toevensis</name>
    <dbReference type="NCBI Taxonomy" id="571911"/>
    <lineage>
        <taxon>Bacteria</taxon>
        <taxon>Bacillati</taxon>
        <taxon>Actinomycetota</taxon>
        <taxon>Actinomycetes</taxon>
        <taxon>Micromonosporales</taxon>
        <taxon>Micromonosporaceae</taxon>
        <taxon>Paractinoplanes</taxon>
    </lineage>
</organism>
<sequence>MAAPTTAPRQPAPPSATRPPAGAAKLTKIYLDDKGIPQRSLTPVPVDENDRRTPHLQYQCPYLKTVNGGGKERCSTKEWLLPDDDAPFCPRHGKQLEPEKSGPSALEQTVRDALRLHGRSAAPWLGPAAAGVYDVGAHLGGLGTLETGAAVPALAAGTYVIARRTLTARALKRGRIERGQKAGRRILALKGEARRYAWYAGEAGLWLAALAGTDVFHLPGLIVAGLGMARWAFASRTWWQNAEQRRNRAAEVTVDTTQAATTPAAEAPDPDRLRALTTWATLIGCVGGPLAGTELVDFTKLPACEVNTASRTMLPNWSAKVVAKVEGSINMREPRPNLLGRIAAAFRCTYADVSFSADESDLSIGWLRVQPDNPLAETRMWTGPAATDWKAGRSIVGRFDDGAALLYQWWTKTGAVHDLISGCTGSGKSELVAQLLLASLHSNGLVIDWVGDPQGGQSYGALKDAVDWFARDKSEIKLMLLAAVKEMQRRNDELSRNNIKTWSASTAMPLLVITLDEVQSYIDDPDILALVEMLVGQARKCGIKMRLITQIPAAYNLGGSTYIKEQLKAGQTLIFRAMTDVAGRSATDGDVPVDPTMLPLVWGKNTCAAGESTAGLMFAQGLNGRDVYGRADYTGERMEKWLVDSAGDPSVNPGLFGPEAQRESGVLWGDRKERAAKLLKAGRSDADLLPGGRALELIEQASAAWDPLAADGSPVEAAPPKAPDGAKAKVLAACRELTVEHGRAEKKAVVARVKGQVAETTVTSALTDLLETGAIRRISFGVYEVPGVARAPQLPFEEATA</sequence>
<dbReference type="SUPFAM" id="SSF52540">
    <property type="entry name" value="P-loop containing nucleoside triphosphate hydrolases"/>
    <property type="match status" value="1"/>
</dbReference>
<keyword evidence="3" id="KW-1185">Reference proteome</keyword>
<evidence type="ECO:0000313" key="2">
    <source>
        <dbReference type="EMBL" id="GIM88732.1"/>
    </source>
</evidence>
<accession>A0A919T4Y0</accession>
<dbReference type="AlphaFoldDB" id="A0A919T4Y0"/>
<dbReference type="EMBL" id="BOQN01000006">
    <property type="protein sequence ID" value="GIM88732.1"/>
    <property type="molecule type" value="Genomic_DNA"/>
</dbReference>
<dbReference type="Gene3D" id="3.40.50.300">
    <property type="entry name" value="P-loop containing nucleotide triphosphate hydrolases"/>
    <property type="match status" value="1"/>
</dbReference>
<feature type="region of interest" description="Disordered" evidence="1">
    <location>
        <begin position="250"/>
        <end position="270"/>
    </location>
</feature>
<protein>
    <recommendedName>
        <fullName evidence="4">FtsK domain-containing protein</fullName>
    </recommendedName>
</protein>
<reference evidence="2 3" key="1">
    <citation type="submission" date="2021-03" db="EMBL/GenBank/DDBJ databases">
        <title>Whole genome shotgun sequence of Actinoplanes toevensis NBRC 105298.</title>
        <authorList>
            <person name="Komaki H."/>
            <person name="Tamura T."/>
        </authorList>
    </citation>
    <scope>NUCLEOTIDE SEQUENCE [LARGE SCALE GENOMIC DNA]</scope>
    <source>
        <strain evidence="2 3">NBRC 105298</strain>
    </source>
</reference>
<evidence type="ECO:0000313" key="3">
    <source>
        <dbReference type="Proteomes" id="UP000677082"/>
    </source>
</evidence>
<proteinExistence type="predicted"/>
<dbReference type="RefSeq" id="WP_246606019.1">
    <property type="nucleotide sequence ID" value="NZ_BOQN01000006.1"/>
</dbReference>
<name>A0A919T4Y0_9ACTN</name>
<evidence type="ECO:0008006" key="4">
    <source>
        <dbReference type="Google" id="ProtNLM"/>
    </source>
</evidence>
<dbReference type="InterPro" id="IPR027417">
    <property type="entry name" value="P-loop_NTPase"/>
</dbReference>
<evidence type="ECO:0000256" key="1">
    <source>
        <dbReference type="SAM" id="MobiDB-lite"/>
    </source>
</evidence>
<dbReference type="Proteomes" id="UP000677082">
    <property type="component" value="Unassembled WGS sequence"/>
</dbReference>